<feature type="domain" description="Response regulatory" evidence="3">
    <location>
        <begin position="6"/>
        <end position="121"/>
    </location>
</feature>
<dbReference type="InterPro" id="IPR001789">
    <property type="entry name" value="Sig_transdc_resp-reg_receiver"/>
</dbReference>
<feature type="modified residue" description="4-aspartylphosphate" evidence="2">
    <location>
        <position position="56"/>
    </location>
</feature>
<sequence length="252" mass="28470">METPLRILIVEDDLFMATDMEESLINAGYVICGKAPTYEEAIRLMRQNLPDIVLVDITLSGPADGITTVKELMRIKWAPVIYITGSSEIETFNRAKSTFPAAFLHKPFRIRELSAQIDLAMHNFYAGNINGAPELPDHTFLPTSSGYIRVIKSEIQFVKADRGNAELFLTNSGFHRIYPTKPYQPISISLNMGKLVPYLSSGFYQLSRSLIINLNYLDRIESNRLYIGSQEISIPDGARKPLIDRLQVVRTR</sequence>
<dbReference type="PANTHER" id="PTHR44591">
    <property type="entry name" value="STRESS RESPONSE REGULATOR PROTEIN 1"/>
    <property type="match status" value="1"/>
</dbReference>
<evidence type="ECO:0000259" key="3">
    <source>
        <dbReference type="PROSITE" id="PS50110"/>
    </source>
</evidence>
<dbReference type="CDD" id="cd17534">
    <property type="entry name" value="REC_DC-like"/>
    <property type="match status" value="1"/>
</dbReference>
<proteinExistence type="predicted"/>
<name>A0A327NJG4_9BACT</name>
<organism evidence="4 5">
    <name type="scientific">Spirosoma telluris</name>
    <dbReference type="NCBI Taxonomy" id="2183553"/>
    <lineage>
        <taxon>Bacteria</taxon>
        <taxon>Pseudomonadati</taxon>
        <taxon>Bacteroidota</taxon>
        <taxon>Cytophagia</taxon>
        <taxon>Cytophagales</taxon>
        <taxon>Cytophagaceae</taxon>
        <taxon>Spirosoma</taxon>
    </lineage>
</organism>
<dbReference type="InterPro" id="IPR011006">
    <property type="entry name" value="CheY-like_superfamily"/>
</dbReference>
<keyword evidence="1 2" id="KW-0597">Phosphoprotein</keyword>
<dbReference type="RefSeq" id="WP_111342849.1">
    <property type="nucleotide sequence ID" value="NZ_QLII01000001.1"/>
</dbReference>
<protein>
    <submittedName>
        <fullName evidence="4">DNA-binding response regulator</fullName>
    </submittedName>
</protein>
<dbReference type="Gene3D" id="3.40.50.2300">
    <property type="match status" value="1"/>
</dbReference>
<dbReference type="SUPFAM" id="SSF52172">
    <property type="entry name" value="CheY-like"/>
    <property type="match status" value="1"/>
</dbReference>
<dbReference type="Proteomes" id="UP000249016">
    <property type="component" value="Unassembled WGS sequence"/>
</dbReference>
<dbReference type="SMART" id="SM00448">
    <property type="entry name" value="REC"/>
    <property type="match status" value="1"/>
</dbReference>
<dbReference type="OrthoDB" id="1646880at2"/>
<evidence type="ECO:0000256" key="2">
    <source>
        <dbReference type="PROSITE-ProRule" id="PRU00169"/>
    </source>
</evidence>
<reference evidence="4 5" key="1">
    <citation type="submission" date="2018-06" db="EMBL/GenBank/DDBJ databases">
        <title>Spirosoma sp. HMF3257 Genome sequencing and assembly.</title>
        <authorList>
            <person name="Kang H."/>
            <person name="Cha I."/>
            <person name="Kim H."/>
            <person name="Kang J."/>
            <person name="Joh K."/>
        </authorList>
    </citation>
    <scope>NUCLEOTIDE SEQUENCE [LARGE SCALE GENOMIC DNA]</scope>
    <source>
        <strain evidence="4 5">HMF3257</strain>
    </source>
</reference>
<evidence type="ECO:0000256" key="1">
    <source>
        <dbReference type="ARBA" id="ARBA00022553"/>
    </source>
</evidence>
<dbReference type="GO" id="GO:0000160">
    <property type="term" value="P:phosphorelay signal transduction system"/>
    <property type="evidence" value="ECO:0007669"/>
    <property type="project" value="InterPro"/>
</dbReference>
<gene>
    <name evidence="4" type="ORF">HMF3257_13520</name>
</gene>
<dbReference type="AlphaFoldDB" id="A0A327NJG4"/>
<dbReference type="GO" id="GO:0003677">
    <property type="term" value="F:DNA binding"/>
    <property type="evidence" value="ECO:0007669"/>
    <property type="project" value="UniProtKB-KW"/>
</dbReference>
<evidence type="ECO:0000313" key="5">
    <source>
        <dbReference type="Proteomes" id="UP000249016"/>
    </source>
</evidence>
<comment type="caution">
    <text evidence="4">The sequence shown here is derived from an EMBL/GenBank/DDBJ whole genome shotgun (WGS) entry which is preliminary data.</text>
</comment>
<dbReference type="InterPro" id="IPR050595">
    <property type="entry name" value="Bact_response_regulator"/>
</dbReference>
<dbReference type="PROSITE" id="PS50110">
    <property type="entry name" value="RESPONSE_REGULATORY"/>
    <property type="match status" value="1"/>
</dbReference>
<dbReference type="Pfam" id="PF00072">
    <property type="entry name" value="Response_reg"/>
    <property type="match status" value="1"/>
</dbReference>
<dbReference type="Gene3D" id="2.40.50.1020">
    <property type="entry name" value="LytTr DNA-binding domain"/>
    <property type="match status" value="1"/>
</dbReference>
<dbReference type="EMBL" id="QLII01000001">
    <property type="protein sequence ID" value="RAI74993.1"/>
    <property type="molecule type" value="Genomic_DNA"/>
</dbReference>
<accession>A0A327NJG4</accession>
<keyword evidence="4" id="KW-0238">DNA-binding</keyword>
<keyword evidence="5" id="KW-1185">Reference proteome</keyword>
<evidence type="ECO:0000313" key="4">
    <source>
        <dbReference type="EMBL" id="RAI74993.1"/>
    </source>
</evidence>
<dbReference type="PANTHER" id="PTHR44591:SF24">
    <property type="entry name" value="PROTEIN-GLUTAMATE METHYLESTERASE_PROTEIN-GLUTAMINE GLUTAMINASE 1"/>
    <property type="match status" value="1"/>
</dbReference>